<feature type="region of interest" description="Disordered" evidence="1">
    <location>
        <begin position="70"/>
        <end position="141"/>
    </location>
</feature>
<dbReference type="PANTHER" id="PTHR28096">
    <property type="entry name" value="PROTEIN FAF1"/>
    <property type="match status" value="1"/>
</dbReference>
<feature type="compositionally biased region" description="Basic and acidic residues" evidence="1">
    <location>
        <begin position="78"/>
        <end position="92"/>
    </location>
</feature>
<accession>A0A5P1ER91</accession>
<proteinExistence type="predicted"/>
<organism evidence="2 3">
    <name type="scientific">Asparagus officinalis</name>
    <name type="common">Garden asparagus</name>
    <dbReference type="NCBI Taxonomy" id="4686"/>
    <lineage>
        <taxon>Eukaryota</taxon>
        <taxon>Viridiplantae</taxon>
        <taxon>Streptophyta</taxon>
        <taxon>Embryophyta</taxon>
        <taxon>Tracheophyta</taxon>
        <taxon>Spermatophyta</taxon>
        <taxon>Magnoliopsida</taxon>
        <taxon>Liliopsida</taxon>
        <taxon>Asparagales</taxon>
        <taxon>Asparagaceae</taxon>
        <taxon>Asparagoideae</taxon>
        <taxon>Asparagus</taxon>
    </lineage>
</organism>
<dbReference type="InterPro" id="IPR053030">
    <property type="entry name" value="Ribosomal_biogenesis_FAF1-like"/>
</dbReference>
<dbReference type="InterPro" id="IPR027973">
    <property type="entry name" value="FSAF1-like"/>
</dbReference>
<dbReference type="EMBL" id="CM007386">
    <property type="protein sequence ID" value="ONK67081.1"/>
    <property type="molecule type" value="Genomic_DNA"/>
</dbReference>
<dbReference type="GO" id="GO:0005730">
    <property type="term" value="C:nucleolus"/>
    <property type="evidence" value="ECO:0007669"/>
    <property type="project" value="TreeGrafter"/>
</dbReference>
<dbReference type="Gramene" id="ONK67081">
    <property type="protein sequence ID" value="ONK67081"/>
    <property type="gene ID" value="A4U43_C06F15480"/>
</dbReference>
<dbReference type="GO" id="GO:0000462">
    <property type="term" value="P:maturation of SSU-rRNA from tricistronic rRNA transcript (SSU-rRNA, 5.8S rRNA, LSU-rRNA)"/>
    <property type="evidence" value="ECO:0007669"/>
    <property type="project" value="TreeGrafter"/>
</dbReference>
<protein>
    <submittedName>
        <fullName evidence="2">Uncharacterized protein</fullName>
    </submittedName>
</protein>
<dbReference type="Pfam" id="PF15375">
    <property type="entry name" value="FSAF1"/>
    <property type="match status" value="1"/>
</dbReference>
<feature type="compositionally biased region" description="Basic residues" evidence="1">
    <location>
        <begin position="117"/>
        <end position="141"/>
    </location>
</feature>
<evidence type="ECO:0000256" key="1">
    <source>
        <dbReference type="SAM" id="MobiDB-lite"/>
    </source>
</evidence>
<gene>
    <name evidence="2" type="ORF">A4U43_C06F15480</name>
</gene>
<reference evidence="3" key="1">
    <citation type="journal article" date="2017" name="Nat. Commun.">
        <title>The asparagus genome sheds light on the origin and evolution of a young Y chromosome.</title>
        <authorList>
            <person name="Harkess A."/>
            <person name="Zhou J."/>
            <person name="Xu C."/>
            <person name="Bowers J.E."/>
            <person name="Van der Hulst R."/>
            <person name="Ayyampalayam S."/>
            <person name="Mercati F."/>
            <person name="Riccardi P."/>
            <person name="McKain M.R."/>
            <person name="Kakrana A."/>
            <person name="Tang H."/>
            <person name="Ray J."/>
            <person name="Groenendijk J."/>
            <person name="Arikit S."/>
            <person name="Mathioni S.M."/>
            <person name="Nakano M."/>
            <person name="Shan H."/>
            <person name="Telgmann-Rauber A."/>
            <person name="Kanno A."/>
            <person name="Yue Z."/>
            <person name="Chen H."/>
            <person name="Li W."/>
            <person name="Chen Y."/>
            <person name="Xu X."/>
            <person name="Zhang Y."/>
            <person name="Luo S."/>
            <person name="Chen H."/>
            <person name="Gao J."/>
            <person name="Mao Z."/>
            <person name="Pires J.C."/>
            <person name="Luo M."/>
            <person name="Kudrna D."/>
            <person name="Wing R.A."/>
            <person name="Meyers B.C."/>
            <person name="Yi K."/>
            <person name="Kong H."/>
            <person name="Lavrijsen P."/>
            <person name="Sunseri F."/>
            <person name="Falavigna A."/>
            <person name="Ye Y."/>
            <person name="Leebens-Mack J.H."/>
            <person name="Chen G."/>
        </authorList>
    </citation>
    <scope>NUCLEOTIDE SEQUENCE [LARGE SCALE GENOMIC DNA]</scope>
    <source>
        <strain evidence="3">cv. DH0086</strain>
    </source>
</reference>
<keyword evidence="3" id="KW-1185">Reference proteome</keyword>
<evidence type="ECO:0000313" key="3">
    <source>
        <dbReference type="Proteomes" id="UP000243459"/>
    </source>
</evidence>
<dbReference type="Proteomes" id="UP000243459">
    <property type="component" value="Chromosome 6"/>
</dbReference>
<name>A0A5P1ER91_ASPOF</name>
<sequence length="141" mass="16290">MLYDEFGHRCSTWKERKKLENERVVALGGKAPKMHRVPLSVGKVQFKNQKKRKEKRIEEEQILGIFMKQSSSHKVEKRKAEDRVLKASEGHFSRGVLNVKHLLERKKPGSNDPSPRMHGKVKKKGKGKAKGKGKGRRKRNK</sequence>
<dbReference type="OMA" id="MDAANDH"/>
<evidence type="ECO:0000313" key="2">
    <source>
        <dbReference type="EMBL" id="ONK67081.1"/>
    </source>
</evidence>
<dbReference type="PANTHER" id="PTHR28096:SF1">
    <property type="entry name" value="PROTEIN FAF1"/>
    <property type="match status" value="1"/>
</dbReference>
<dbReference type="AlphaFoldDB" id="A0A5P1ER91"/>